<dbReference type="InterPro" id="IPR039417">
    <property type="entry name" value="Peptidase_C1A_papain-like"/>
</dbReference>
<name>A0A346M6V1_9POAL</name>
<evidence type="ECO:0000259" key="10">
    <source>
        <dbReference type="SMART" id="SM00848"/>
    </source>
</evidence>
<evidence type="ECO:0000256" key="3">
    <source>
        <dbReference type="ARBA" id="ARBA00022729"/>
    </source>
</evidence>
<dbReference type="EMBL" id="MF770502">
    <property type="protein sequence ID" value="AXQ06504.1"/>
    <property type="molecule type" value="mRNA"/>
</dbReference>
<dbReference type="PROSITE" id="PS00639">
    <property type="entry name" value="THIOL_PROTEASE_HIS"/>
    <property type="match status" value="1"/>
</dbReference>
<dbReference type="Pfam" id="PF08246">
    <property type="entry name" value="Inhibitor_I29"/>
    <property type="match status" value="1"/>
</dbReference>
<dbReference type="SUPFAM" id="SSF54001">
    <property type="entry name" value="Cysteine proteinases"/>
    <property type="match status" value="1"/>
</dbReference>
<evidence type="ECO:0000256" key="1">
    <source>
        <dbReference type="ARBA" id="ARBA00008455"/>
    </source>
</evidence>
<keyword evidence="2 11" id="KW-0645">Protease</keyword>
<keyword evidence="5" id="KW-0788">Thiol protease</keyword>
<evidence type="ECO:0000256" key="7">
    <source>
        <dbReference type="ARBA" id="ARBA00023157"/>
    </source>
</evidence>
<accession>A0A346M6V1</accession>
<dbReference type="AlphaFoldDB" id="A0A346M6V1"/>
<feature type="compositionally biased region" description="Basic and acidic residues" evidence="8">
    <location>
        <begin position="136"/>
        <end position="146"/>
    </location>
</feature>
<dbReference type="InterPro" id="IPR013128">
    <property type="entry name" value="Peptidase_C1A"/>
</dbReference>
<dbReference type="InterPro" id="IPR038765">
    <property type="entry name" value="Papain-like_cys_pep_sf"/>
</dbReference>
<proteinExistence type="evidence at transcript level"/>
<comment type="similarity">
    <text evidence="1">Belongs to the peptidase C1 family.</text>
</comment>
<sequence>MLSQLKTSPPLKIHINSPSSTTATYMASTTTATRFLLLFFLLSAASAARTAKNRTSTTSVQRMHEQWMAQHGRVYKDAAEKERRFRIFKANVEYIESENRAGNRSYTLGPNRFSDLTNEEFRASYLGFRPTPRSDAPAREPFRYSDDSTGAPGSVDWRSRGAVTPVKDQGGCKCCWAFSAVAATEGITKITTGKLISLSEQELLDCNDEGYSCDGGTMDDAFRFIVSNGGLATEDDYPYQTMQGMCNADQALSSAASISGYEDVPENSESALMSAVANQPVSVAVDGGDMNFQHYKGGVFTGPCETNLNHGVTAIGYGTAGDGTKYWLIKNSWGTTWGESGFMRIQRNVESPKGMCGLAMHASYPTA</sequence>
<dbReference type="GO" id="GO:0006508">
    <property type="term" value="P:proteolysis"/>
    <property type="evidence" value="ECO:0007669"/>
    <property type="project" value="UniProtKB-KW"/>
</dbReference>
<dbReference type="Pfam" id="PF00112">
    <property type="entry name" value="Peptidase_C1"/>
    <property type="match status" value="1"/>
</dbReference>
<keyword evidence="6" id="KW-0865">Zymogen</keyword>
<dbReference type="GO" id="GO:0008234">
    <property type="term" value="F:cysteine-type peptidase activity"/>
    <property type="evidence" value="ECO:0007669"/>
    <property type="project" value="UniProtKB-KW"/>
</dbReference>
<keyword evidence="3" id="KW-0732">Signal</keyword>
<evidence type="ECO:0000256" key="6">
    <source>
        <dbReference type="ARBA" id="ARBA00023145"/>
    </source>
</evidence>
<dbReference type="PROSITE" id="PS00640">
    <property type="entry name" value="THIOL_PROTEASE_ASN"/>
    <property type="match status" value="1"/>
</dbReference>
<dbReference type="InterPro" id="IPR025661">
    <property type="entry name" value="Pept_asp_AS"/>
</dbReference>
<evidence type="ECO:0000256" key="5">
    <source>
        <dbReference type="ARBA" id="ARBA00022807"/>
    </source>
</evidence>
<evidence type="ECO:0000256" key="8">
    <source>
        <dbReference type="SAM" id="MobiDB-lite"/>
    </source>
</evidence>
<dbReference type="SMART" id="SM00848">
    <property type="entry name" value="Inhibitor_I29"/>
    <property type="match status" value="1"/>
</dbReference>
<dbReference type="InterPro" id="IPR013201">
    <property type="entry name" value="Prot_inhib_I29"/>
</dbReference>
<dbReference type="PRINTS" id="PR00705">
    <property type="entry name" value="PAPAIN"/>
</dbReference>
<evidence type="ECO:0000313" key="11">
    <source>
        <dbReference type="EMBL" id="AXQ06504.1"/>
    </source>
</evidence>
<organism evidence="11">
    <name type="scientific">Vriesea carinata</name>
    <dbReference type="NCBI Taxonomy" id="294102"/>
    <lineage>
        <taxon>Eukaryota</taxon>
        <taxon>Viridiplantae</taxon>
        <taxon>Streptophyta</taxon>
        <taxon>Embryophyta</taxon>
        <taxon>Tracheophyta</taxon>
        <taxon>Spermatophyta</taxon>
        <taxon>Magnoliopsida</taxon>
        <taxon>Liliopsida</taxon>
        <taxon>Poales</taxon>
        <taxon>Bromeliaceae</taxon>
        <taxon>Tillandsioideae</taxon>
        <taxon>Vrieseeae</taxon>
        <taxon>Vrieseinae</taxon>
        <taxon>Vriesea</taxon>
    </lineage>
</organism>
<evidence type="ECO:0000259" key="9">
    <source>
        <dbReference type="SMART" id="SM00645"/>
    </source>
</evidence>
<feature type="domain" description="Peptidase C1A papain C-terminal" evidence="9">
    <location>
        <begin position="151"/>
        <end position="366"/>
    </location>
</feature>
<feature type="region of interest" description="Disordered" evidence="8">
    <location>
        <begin position="130"/>
        <end position="157"/>
    </location>
</feature>
<dbReference type="InterPro" id="IPR000668">
    <property type="entry name" value="Peptidase_C1A_C"/>
</dbReference>
<dbReference type="InterPro" id="IPR025660">
    <property type="entry name" value="Pept_his_AS"/>
</dbReference>
<evidence type="ECO:0000256" key="4">
    <source>
        <dbReference type="ARBA" id="ARBA00022801"/>
    </source>
</evidence>
<keyword evidence="7" id="KW-1015">Disulfide bond</keyword>
<dbReference type="PANTHER" id="PTHR12411">
    <property type="entry name" value="CYSTEINE PROTEASE FAMILY C1-RELATED"/>
    <property type="match status" value="1"/>
</dbReference>
<reference evidence="11" key="1">
    <citation type="submission" date="2017-08" db="EMBL/GenBank/DDBJ databases">
        <title>De novo assembly of leaf transcriptome in Vriesea carinata to identify candidate cysteine-proteases.</title>
        <authorList>
            <person name="Guzman F."/>
            <person name="Eguiluz M."/>
            <person name="Kulcheski F.R."/>
            <person name="Margis R."/>
        </authorList>
    </citation>
    <scope>NUCLEOTIDE SEQUENCE</scope>
</reference>
<protein>
    <submittedName>
        <fullName evidence="11">Papain-like cysteine protease</fullName>
    </submittedName>
</protein>
<feature type="domain" description="Cathepsin propeptide inhibitor" evidence="10">
    <location>
        <begin position="64"/>
        <end position="121"/>
    </location>
</feature>
<keyword evidence="4" id="KW-0378">Hydrolase</keyword>
<dbReference type="Gene3D" id="3.90.70.10">
    <property type="entry name" value="Cysteine proteinases"/>
    <property type="match status" value="1"/>
</dbReference>
<dbReference type="FunFam" id="3.90.70.10:FF:000067">
    <property type="entry name" value="Senescence-specific cysteine protease"/>
    <property type="match status" value="1"/>
</dbReference>
<dbReference type="SMART" id="SM00645">
    <property type="entry name" value="Pept_C1"/>
    <property type="match status" value="1"/>
</dbReference>
<dbReference type="CDD" id="cd02248">
    <property type="entry name" value="Peptidase_C1A"/>
    <property type="match status" value="1"/>
</dbReference>
<evidence type="ECO:0000256" key="2">
    <source>
        <dbReference type="ARBA" id="ARBA00022670"/>
    </source>
</evidence>